<dbReference type="SUPFAM" id="SSF53098">
    <property type="entry name" value="Ribonuclease H-like"/>
    <property type="match status" value="1"/>
</dbReference>
<feature type="region of interest" description="Disordered" evidence="1">
    <location>
        <begin position="566"/>
        <end position="585"/>
    </location>
</feature>
<dbReference type="Pfam" id="PF05699">
    <property type="entry name" value="Dimer_Tnp_hAT"/>
    <property type="match status" value="1"/>
</dbReference>
<evidence type="ECO:0000313" key="4">
    <source>
        <dbReference type="EMBL" id="KAH7421003.1"/>
    </source>
</evidence>
<dbReference type="PANTHER" id="PTHR46880">
    <property type="entry name" value="RAS-ASSOCIATING DOMAIN-CONTAINING PROTEIN"/>
    <property type="match status" value="1"/>
</dbReference>
<dbReference type="AlphaFoldDB" id="A0A8T2TGP6"/>
<comment type="caution">
    <text evidence="4">The sequence shown here is derived from an EMBL/GenBank/DDBJ whole genome shotgun (WGS) entry which is preliminary data.</text>
</comment>
<feature type="domain" description="HAT C-terminal dimerisation" evidence="2">
    <location>
        <begin position="713"/>
        <end position="764"/>
    </location>
</feature>
<dbReference type="OrthoDB" id="6621980at2759"/>
<feature type="domain" description="C17orf113 probable zinc finger" evidence="3">
    <location>
        <begin position="101"/>
        <end position="162"/>
    </location>
</feature>
<organism evidence="4 5">
    <name type="scientific">Ceratopteris richardii</name>
    <name type="common">Triangle waterfern</name>
    <dbReference type="NCBI Taxonomy" id="49495"/>
    <lineage>
        <taxon>Eukaryota</taxon>
        <taxon>Viridiplantae</taxon>
        <taxon>Streptophyta</taxon>
        <taxon>Embryophyta</taxon>
        <taxon>Tracheophyta</taxon>
        <taxon>Polypodiopsida</taxon>
        <taxon>Polypodiidae</taxon>
        <taxon>Polypodiales</taxon>
        <taxon>Pteridineae</taxon>
        <taxon>Pteridaceae</taxon>
        <taxon>Parkerioideae</taxon>
        <taxon>Ceratopteris</taxon>
    </lineage>
</organism>
<dbReference type="GO" id="GO:0046983">
    <property type="term" value="F:protein dimerization activity"/>
    <property type="evidence" value="ECO:0007669"/>
    <property type="project" value="InterPro"/>
</dbReference>
<evidence type="ECO:0000259" key="3">
    <source>
        <dbReference type="Pfam" id="PF25431"/>
    </source>
</evidence>
<dbReference type="Proteomes" id="UP000825935">
    <property type="component" value="Chromosome 13"/>
</dbReference>
<proteinExistence type="predicted"/>
<dbReference type="OMA" id="VHCVAHK"/>
<evidence type="ECO:0000259" key="2">
    <source>
        <dbReference type="Pfam" id="PF05699"/>
    </source>
</evidence>
<dbReference type="EMBL" id="CM035418">
    <property type="protein sequence ID" value="KAH7421003.1"/>
    <property type="molecule type" value="Genomic_DNA"/>
</dbReference>
<keyword evidence="5" id="KW-1185">Reference proteome</keyword>
<reference evidence="4" key="1">
    <citation type="submission" date="2021-08" db="EMBL/GenBank/DDBJ databases">
        <title>WGS assembly of Ceratopteris richardii.</title>
        <authorList>
            <person name="Marchant D.B."/>
            <person name="Chen G."/>
            <person name="Jenkins J."/>
            <person name="Shu S."/>
            <person name="Leebens-Mack J."/>
            <person name="Grimwood J."/>
            <person name="Schmutz J."/>
            <person name="Soltis P."/>
            <person name="Soltis D."/>
            <person name="Chen Z.-H."/>
        </authorList>
    </citation>
    <scope>NUCLEOTIDE SEQUENCE</scope>
    <source>
        <strain evidence="4">Whitten #5841</strain>
        <tissue evidence="4">Leaf</tissue>
    </source>
</reference>
<evidence type="ECO:0008006" key="6">
    <source>
        <dbReference type="Google" id="ProtNLM"/>
    </source>
</evidence>
<sequence length="795" mass="90340">MEMEKNQCSSKKRKSQSKMDAFFFKGISQKPVGDFQNTEVASLQEAQESNMHVDTSVVDHENVMDCNIGVSTGVASDHVSHADDAPKKIKRRWRNQWTLLHPWAYLARGMTNEEVIRCQYCEDAKKVNGYTQGGSKSFVLSALNDHATTVDHKVAVHDRITKQRIGSEGKGPLEHGVENIIHSEKMRIITCMKLFYFCACEDLPLEKYPSQCRLQRELGTPNIPASDEYGSYVNPVSGKDMLFALRDYLRKTILANIRLSPFYSLLIDESTDRTMEKHIIIYALYLTNGGKGPTKCSFVQLLPIENGDAESIYNAVSAFLVESGLTTEKLIAIATDGASVMIGSKTGVVARFQSSMPRIMGIHCIAHRQALAAKDGFISHPHVFAFVDKVASKVYSWLGKSSKRHAEMWQLMHEFAIMDGKALQIHSIRWLSRGQVMERLVHIMPIVLEQWKRREKKWYSHATLFVVQFMIHLLADVLSELNKLNQEFQRNEFDVTLIGALIDFIFEKFTRRYLSNDIYGFANGSKHLTMFLNMAKENSLTFVDAKGHAHNHVLVHKPVPMSHKKKATHDASALAQSDSDEENENEGTLDLNIAFDSVMQETGCFEECVCIGKIYVQNVLNALTRRFADISVFNALKIFSPSSYPVDANEREKKTQEWLEKVIERINIDSSVIDIHRCINEREDFVGMLYRLANNKGMHDAWEVCLGSRSWWDLYPGMMQLWQMCLVIPASTAACERGFSRHNYIKSISRSSLGLDTLDALMLLSIDARGIAMIDWDDAFDIWTSSKNRRARPLE</sequence>
<name>A0A8T2TGP6_CERRI</name>
<accession>A0A8T2TGP6</accession>
<evidence type="ECO:0000256" key="1">
    <source>
        <dbReference type="SAM" id="MobiDB-lite"/>
    </source>
</evidence>
<dbReference type="InterPro" id="IPR008906">
    <property type="entry name" value="HATC_C_dom"/>
</dbReference>
<gene>
    <name evidence="4" type="ORF">KP509_13G035800</name>
</gene>
<dbReference type="InterPro" id="IPR012337">
    <property type="entry name" value="RNaseH-like_sf"/>
</dbReference>
<dbReference type="PANTHER" id="PTHR46880:SF5">
    <property type="entry name" value="DUF4371 DOMAIN-CONTAINING PROTEIN"/>
    <property type="match status" value="1"/>
</dbReference>
<dbReference type="Pfam" id="PF25431">
    <property type="entry name" value="zf-C17orf113"/>
    <property type="match status" value="1"/>
</dbReference>
<evidence type="ECO:0000313" key="5">
    <source>
        <dbReference type="Proteomes" id="UP000825935"/>
    </source>
</evidence>
<protein>
    <recommendedName>
        <fullName evidence="6">Transposase</fullName>
    </recommendedName>
</protein>
<dbReference type="InterPro" id="IPR057456">
    <property type="entry name" value="Znf_C17orf113"/>
</dbReference>